<organism evidence="8 9">
    <name type="scientific">Triparma laevis f. longispina</name>
    <dbReference type="NCBI Taxonomy" id="1714387"/>
    <lineage>
        <taxon>Eukaryota</taxon>
        <taxon>Sar</taxon>
        <taxon>Stramenopiles</taxon>
        <taxon>Ochrophyta</taxon>
        <taxon>Bolidophyceae</taxon>
        <taxon>Parmales</taxon>
        <taxon>Triparmaceae</taxon>
        <taxon>Triparma</taxon>
    </lineage>
</organism>
<sequence length="273" mass="30589">MRNLMLISLLSGWLSVSVSFTTPMSLGVSTPDAGRLSFSKIPFPVHVPSLHSVSQSTSTSLSAAPLAAGTAMFSKELIRPLCINCLSGVLLAAAADFLAQVTRIDFTSDSKNFNVPYLLSLRTRRSRLLRNLQNFKSNISTINLTRMAGFALFGLIVKGFIQFYYYGFLIDKITKGNCVLSTMFDQFIYVPTLYYPLYFVCTGLFQGRRVVESLRYYRDGFWGLCAASVLFWSPIQILNFMFVPVLWRNIVVLISAFVWTLLLSLNADPSQDK</sequence>
<dbReference type="PANTHER" id="PTHR11266">
    <property type="entry name" value="PEROXISOMAL MEMBRANE PROTEIN 2, PXMP2 MPV17"/>
    <property type="match status" value="1"/>
</dbReference>
<reference evidence="9" key="1">
    <citation type="journal article" date="2023" name="Commun. Biol.">
        <title>Genome analysis of Parmales, the sister group of diatoms, reveals the evolutionary specialization of diatoms from phago-mixotrophs to photoautotrophs.</title>
        <authorList>
            <person name="Ban H."/>
            <person name="Sato S."/>
            <person name="Yoshikawa S."/>
            <person name="Yamada K."/>
            <person name="Nakamura Y."/>
            <person name="Ichinomiya M."/>
            <person name="Sato N."/>
            <person name="Blanc-Mathieu R."/>
            <person name="Endo H."/>
            <person name="Kuwata A."/>
            <person name="Ogata H."/>
        </authorList>
    </citation>
    <scope>NUCLEOTIDE SEQUENCE [LARGE SCALE GENOMIC DNA]</scope>
    <source>
        <strain evidence="9">NIES 3700</strain>
    </source>
</reference>
<gene>
    <name evidence="8" type="ORF">TrLO_g4420</name>
</gene>
<evidence type="ECO:0000256" key="7">
    <source>
        <dbReference type="SAM" id="SignalP"/>
    </source>
</evidence>
<dbReference type="EMBL" id="BRXW01000215">
    <property type="protein sequence ID" value="GMI14577.1"/>
    <property type="molecule type" value="Genomic_DNA"/>
</dbReference>
<keyword evidence="7" id="KW-0732">Signal</keyword>
<name>A0A9W7FLV8_9STRA</name>
<proteinExistence type="inferred from homology"/>
<feature type="transmembrane region" description="Helical" evidence="6">
    <location>
        <begin position="246"/>
        <end position="265"/>
    </location>
</feature>
<dbReference type="OrthoDB" id="430207at2759"/>
<evidence type="ECO:0000256" key="2">
    <source>
        <dbReference type="ARBA" id="ARBA00006824"/>
    </source>
</evidence>
<evidence type="ECO:0000313" key="9">
    <source>
        <dbReference type="Proteomes" id="UP001165122"/>
    </source>
</evidence>
<feature type="signal peptide" evidence="7">
    <location>
        <begin position="1"/>
        <end position="19"/>
    </location>
</feature>
<feature type="chain" id="PRO_5040898979" evidence="7">
    <location>
        <begin position="20"/>
        <end position="273"/>
    </location>
</feature>
<dbReference type="GO" id="GO:0005737">
    <property type="term" value="C:cytoplasm"/>
    <property type="evidence" value="ECO:0007669"/>
    <property type="project" value="TreeGrafter"/>
</dbReference>
<keyword evidence="5 6" id="KW-0472">Membrane</keyword>
<dbReference type="GO" id="GO:0016020">
    <property type="term" value="C:membrane"/>
    <property type="evidence" value="ECO:0007669"/>
    <property type="project" value="UniProtKB-SubCell"/>
</dbReference>
<comment type="subcellular location">
    <subcellularLocation>
        <location evidence="1">Membrane</location>
        <topology evidence="1">Multi-pass membrane protein</topology>
    </subcellularLocation>
</comment>
<dbReference type="Pfam" id="PF04117">
    <property type="entry name" value="Mpv17_PMP22"/>
    <property type="match status" value="1"/>
</dbReference>
<feature type="transmembrane region" description="Helical" evidence="6">
    <location>
        <begin position="147"/>
        <end position="167"/>
    </location>
</feature>
<feature type="transmembrane region" description="Helical" evidence="6">
    <location>
        <begin position="77"/>
        <end position="99"/>
    </location>
</feature>
<feature type="transmembrane region" description="Helical" evidence="6">
    <location>
        <begin position="187"/>
        <end position="207"/>
    </location>
</feature>
<evidence type="ECO:0000256" key="3">
    <source>
        <dbReference type="ARBA" id="ARBA00022692"/>
    </source>
</evidence>
<dbReference type="InterPro" id="IPR007248">
    <property type="entry name" value="Mpv17_PMP22"/>
</dbReference>
<feature type="transmembrane region" description="Helical" evidence="6">
    <location>
        <begin position="219"/>
        <end position="240"/>
    </location>
</feature>
<comment type="similarity">
    <text evidence="2 6">Belongs to the peroxisomal membrane protein PXMP2/4 family.</text>
</comment>
<dbReference type="AlphaFoldDB" id="A0A9W7FLV8"/>
<protein>
    <submittedName>
        <fullName evidence="8">Uncharacterized protein</fullName>
    </submittedName>
</protein>
<keyword evidence="4 6" id="KW-1133">Transmembrane helix</keyword>
<evidence type="ECO:0000313" key="8">
    <source>
        <dbReference type="EMBL" id="GMI14577.1"/>
    </source>
</evidence>
<evidence type="ECO:0000256" key="6">
    <source>
        <dbReference type="RuleBase" id="RU363053"/>
    </source>
</evidence>
<evidence type="ECO:0000256" key="5">
    <source>
        <dbReference type="ARBA" id="ARBA00023136"/>
    </source>
</evidence>
<accession>A0A9W7FLV8</accession>
<evidence type="ECO:0000256" key="4">
    <source>
        <dbReference type="ARBA" id="ARBA00022989"/>
    </source>
</evidence>
<keyword evidence="9" id="KW-1185">Reference proteome</keyword>
<keyword evidence="3 6" id="KW-0812">Transmembrane</keyword>
<evidence type="ECO:0000256" key="1">
    <source>
        <dbReference type="ARBA" id="ARBA00004141"/>
    </source>
</evidence>
<comment type="caution">
    <text evidence="8">The sequence shown here is derived from an EMBL/GenBank/DDBJ whole genome shotgun (WGS) entry which is preliminary data.</text>
</comment>
<dbReference type="Proteomes" id="UP001165122">
    <property type="component" value="Unassembled WGS sequence"/>
</dbReference>